<dbReference type="Proteomes" id="UP001500711">
    <property type="component" value="Unassembled WGS sequence"/>
</dbReference>
<feature type="DNA-binding region" description="H-T-H motif" evidence="4">
    <location>
        <begin position="37"/>
        <end position="56"/>
    </location>
</feature>
<keyword evidence="3" id="KW-0804">Transcription</keyword>
<dbReference type="EMBL" id="BAABBE010000040">
    <property type="protein sequence ID" value="GAA3682274.1"/>
    <property type="molecule type" value="Genomic_DNA"/>
</dbReference>
<dbReference type="RefSeq" id="WP_346136209.1">
    <property type="nucleotide sequence ID" value="NZ_BAABBE010000040.1"/>
</dbReference>
<dbReference type="InterPro" id="IPR009057">
    <property type="entry name" value="Homeodomain-like_sf"/>
</dbReference>
<reference evidence="7" key="1">
    <citation type="journal article" date="2019" name="Int. J. Syst. Evol. Microbiol.">
        <title>The Global Catalogue of Microorganisms (GCM) 10K type strain sequencing project: providing services to taxonomists for standard genome sequencing and annotation.</title>
        <authorList>
            <consortium name="The Broad Institute Genomics Platform"/>
            <consortium name="The Broad Institute Genome Sequencing Center for Infectious Disease"/>
            <person name="Wu L."/>
            <person name="Ma J."/>
        </authorList>
    </citation>
    <scope>NUCLEOTIDE SEQUENCE [LARGE SCALE GENOMIC DNA]</scope>
    <source>
        <strain evidence="7">JCM 17494</strain>
    </source>
</reference>
<dbReference type="Gene3D" id="1.10.357.10">
    <property type="entry name" value="Tetracycline Repressor, domain 2"/>
    <property type="match status" value="1"/>
</dbReference>
<sequence>MPIGRPSLTERRKAETRLDVARAAVGLFVAKGVAATSAEEIAAAAGISSRTLWRYFPTKDSCVMPLLAGGIELAADWLRSWRGDQDLAELVEAMRQPGLSADDRPAILALVRLTRTEPGLRAVWLEAHRQAEPVFAEALARRSGLAAPGLAVVVQAAMINAALRAAVEHHAFHADPAADDAADGAEAAVSEALLLAARVFSG</sequence>
<evidence type="ECO:0000313" key="6">
    <source>
        <dbReference type="EMBL" id="GAA3682274.1"/>
    </source>
</evidence>
<dbReference type="InterPro" id="IPR001647">
    <property type="entry name" value="HTH_TetR"/>
</dbReference>
<keyword evidence="7" id="KW-1185">Reference proteome</keyword>
<accession>A0ABP7C9Y5</accession>
<dbReference type="InterPro" id="IPR041347">
    <property type="entry name" value="MftR_C"/>
</dbReference>
<keyword evidence="1" id="KW-0805">Transcription regulation</keyword>
<dbReference type="PANTHER" id="PTHR30055:SF238">
    <property type="entry name" value="MYCOFACTOCIN BIOSYNTHESIS TRANSCRIPTIONAL REGULATOR MFTR-RELATED"/>
    <property type="match status" value="1"/>
</dbReference>
<organism evidence="6 7">
    <name type="scientific">Lentzea roselyniae</name>
    <dbReference type="NCBI Taxonomy" id="531940"/>
    <lineage>
        <taxon>Bacteria</taxon>
        <taxon>Bacillati</taxon>
        <taxon>Actinomycetota</taxon>
        <taxon>Actinomycetes</taxon>
        <taxon>Pseudonocardiales</taxon>
        <taxon>Pseudonocardiaceae</taxon>
        <taxon>Lentzea</taxon>
    </lineage>
</organism>
<dbReference type="InterPro" id="IPR050109">
    <property type="entry name" value="HTH-type_TetR-like_transc_reg"/>
</dbReference>
<protein>
    <submittedName>
        <fullName evidence="6">TetR family transcriptional regulator</fullName>
    </submittedName>
</protein>
<proteinExistence type="predicted"/>
<evidence type="ECO:0000256" key="1">
    <source>
        <dbReference type="ARBA" id="ARBA00023015"/>
    </source>
</evidence>
<dbReference type="Pfam" id="PF00440">
    <property type="entry name" value="TetR_N"/>
    <property type="match status" value="1"/>
</dbReference>
<dbReference type="PANTHER" id="PTHR30055">
    <property type="entry name" value="HTH-TYPE TRANSCRIPTIONAL REGULATOR RUTR"/>
    <property type="match status" value="1"/>
</dbReference>
<evidence type="ECO:0000313" key="7">
    <source>
        <dbReference type="Proteomes" id="UP001500711"/>
    </source>
</evidence>
<evidence type="ECO:0000259" key="5">
    <source>
        <dbReference type="PROSITE" id="PS50977"/>
    </source>
</evidence>
<keyword evidence="2 4" id="KW-0238">DNA-binding</keyword>
<dbReference type="PRINTS" id="PR00455">
    <property type="entry name" value="HTHTETR"/>
</dbReference>
<dbReference type="PROSITE" id="PS50977">
    <property type="entry name" value="HTH_TETR_2"/>
    <property type="match status" value="1"/>
</dbReference>
<evidence type="ECO:0000256" key="2">
    <source>
        <dbReference type="ARBA" id="ARBA00023125"/>
    </source>
</evidence>
<comment type="caution">
    <text evidence="6">The sequence shown here is derived from an EMBL/GenBank/DDBJ whole genome shotgun (WGS) entry which is preliminary data.</text>
</comment>
<evidence type="ECO:0000256" key="4">
    <source>
        <dbReference type="PROSITE-ProRule" id="PRU00335"/>
    </source>
</evidence>
<dbReference type="Pfam" id="PF17754">
    <property type="entry name" value="TetR_C_14"/>
    <property type="match status" value="1"/>
</dbReference>
<feature type="domain" description="HTH tetR-type" evidence="5">
    <location>
        <begin position="14"/>
        <end position="74"/>
    </location>
</feature>
<evidence type="ECO:0000256" key="3">
    <source>
        <dbReference type="ARBA" id="ARBA00023163"/>
    </source>
</evidence>
<dbReference type="SUPFAM" id="SSF46689">
    <property type="entry name" value="Homeodomain-like"/>
    <property type="match status" value="1"/>
</dbReference>
<gene>
    <name evidence="6" type="ORF">GCM10022267_81220</name>
</gene>
<name>A0ABP7C9Y5_9PSEU</name>